<name>A0A0Q3QVD4_9BACI</name>
<protein>
    <recommendedName>
        <fullName evidence="2">Periplasmic copper-binding protein NosD beta helix domain-containing protein</fullName>
    </recommendedName>
</protein>
<dbReference type="Proteomes" id="UP000050996">
    <property type="component" value="Unassembled WGS sequence"/>
</dbReference>
<dbReference type="InterPro" id="IPR026464">
    <property type="entry name" value="NosD_copper_fam"/>
</dbReference>
<dbReference type="EMBL" id="LJIX01000006">
    <property type="protein sequence ID" value="KQL21584.1"/>
    <property type="molecule type" value="Genomic_DNA"/>
</dbReference>
<organism evidence="3 4">
    <name type="scientific">Cytobacillus solani</name>
    <dbReference type="NCBI Taxonomy" id="1637975"/>
    <lineage>
        <taxon>Bacteria</taxon>
        <taxon>Bacillati</taxon>
        <taxon>Bacillota</taxon>
        <taxon>Bacilli</taxon>
        <taxon>Bacillales</taxon>
        <taxon>Bacillaceae</taxon>
        <taxon>Cytobacillus</taxon>
    </lineage>
</organism>
<feature type="domain" description="Periplasmic copper-binding protein NosD beta helix" evidence="2">
    <location>
        <begin position="150"/>
        <end position="338"/>
    </location>
</feature>
<dbReference type="Pfam" id="PF05048">
    <property type="entry name" value="NosD"/>
    <property type="match status" value="1"/>
</dbReference>
<dbReference type="InterPro" id="IPR006626">
    <property type="entry name" value="PbH1"/>
</dbReference>
<evidence type="ECO:0000259" key="2">
    <source>
        <dbReference type="Pfam" id="PF05048"/>
    </source>
</evidence>
<dbReference type="InterPro" id="IPR022441">
    <property type="entry name" value="Para_beta_helix_rpt-2"/>
</dbReference>
<dbReference type="STRING" id="1637975.AN957_25515"/>
<dbReference type="RefSeq" id="WP_075209262.1">
    <property type="nucleotide sequence ID" value="NZ_CP041305.1"/>
</dbReference>
<sequence length="439" mass="49627">MRHFVLLFVAIGIWIFTNSPVSANVPLQQLIDETPRNGELILEGKKYDGNIKINKPLTITGEENTVIRGNGKGNVITIDASNVTLKNLTIEHGSLNRSSDQEFSGIRAKGDHHQFINLVIHDVYHGLFLNKVRHAEVKNVSVTGQGTGKLGSQGNGIQLIRSSDIMIQDSFITQTRDGIFFEFADQVEVKDTLVTRTRYGLHYMYSNDNKFINNHFIKNTGGAAIMHSQGIILEENQFSFNQGSRSFGLIIQTSEDNIIKNNEFYLNQRGIYLEQSNQNQIIGNKFFHNDIGIELWSSSTNQVFTDNHFKQNVAHVLNVGGEATNHWFKNGRGNYWGNEQSGFDLDQNGIGDSPIEYKSSLYKLIDENELAYLFLKSPSIGIYEKINEVMNTQDVMVEDQFPLIAKQKGRSPTWVPMLLFSIPILLVGIGRFYNSKRSR</sequence>
<proteinExistence type="predicted"/>
<feature type="transmembrane region" description="Helical" evidence="1">
    <location>
        <begin position="414"/>
        <end position="433"/>
    </location>
</feature>
<accession>A0A0Q3QVD4</accession>
<evidence type="ECO:0000313" key="3">
    <source>
        <dbReference type="EMBL" id="KQL21584.1"/>
    </source>
</evidence>
<reference evidence="3 4" key="1">
    <citation type="submission" date="2015-09" db="EMBL/GenBank/DDBJ databases">
        <title>Genome sequencing project for genomic taxonomy and phylogenomics of Bacillus-like bacteria.</title>
        <authorList>
            <person name="Liu B."/>
            <person name="Wang J."/>
            <person name="Zhu Y."/>
            <person name="Liu G."/>
            <person name="Chen Q."/>
            <person name="Chen Z."/>
            <person name="Lan J."/>
            <person name="Che J."/>
            <person name="Ge C."/>
            <person name="Shi H."/>
            <person name="Pan Z."/>
            <person name="Liu X."/>
        </authorList>
    </citation>
    <scope>NUCLEOTIDE SEQUENCE [LARGE SCALE GENOMIC DNA]</scope>
    <source>
        <strain evidence="3 4">FJAT-18043</strain>
    </source>
</reference>
<dbReference type="InterPro" id="IPR011050">
    <property type="entry name" value="Pectin_lyase_fold/virulence"/>
</dbReference>
<dbReference type="SUPFAM" id="SSF51126">
    <property type="entry name" value="Pectin lyase-like"/>
    <property type="match status" value="1"/>
</dbReference>
<dbReference type="NCBIfam" id="TIGR04247">
    <property type="entry name" value="NosD_copper_fam"/>
    <property type="match status" value="1"/>
</dbReference>
<dbReference type="NCBIfam" id="TIGR03804">
    <property type="entry name" value="para_beta_helix"/>
    <property type="match status" value="1"/>
</dbReference>
<dbReference type="InterPro" id="IPR007742">
    <property type="entry name" value="NosD_dom"/>
</dbReference>
<evidence type="ECO:0000313" key="4">
    <source>
        <dbReference type="Proteomes" id="UP000050996"/>
    </source>
</evidence>
<dbReference type="PATRIC" id="fig|1637975.4.peg.5152"/>
<dbReference type="Gene3D" id="2.160.20.10">
    <property type="entry name" value="Single-stranded right-handed beta-helix, Pectin lyase-like"/>
    <property type="match status" value="1"/>
</dbReference>
<evidence type="ECO:0000256" key="1">
    <source>
        <dbReference type="SAM" id="Phobius"/>
    </source>
</evidence>
<dbReference type="SMART" id="SM00710">
    <property type="entry name" value="PbH1"/>
    <property type="match status" value="7"/>
</dbReference>
<dbReference type="InterPro" id="IPR012334">
    <property type="entry name" value="Pectin_lyas_fold"/>
</dbReference>
<comment type="caution">
    <text evidence="3">The sequence shown here is derived from an EMBL/GenBank/DDBJ whole genome shotgun (WGS) entry which is preliminary data.</text>
</comment>
<dbReference type="AlphaFoldDB" id="A0A0Q3QVD4"/>
<gene>
    <name evidence="3" type="ORF">AN957_25515</name>
</gene>
<keyword evidence="1" id="KW-0472">Membrane</keyword>
<keyword evidence="1" id="KW-1133">Transmembrane helix</keyword>
<keyword evidence="4" id="KW-1185">Reference proteome</keyword>
<keyword evidence="1" id="KW-0812">Transmembrane</keyword>